<comment type="caution">
    <text evidence="2">The sequence shown here is derived from an EMBL/GenBank/DDBJ whole genome shotgun (WGS) entry which is preliminary data.</text>
</comment>
<dbReference type="AlphaFoldDB" id="A0A8J4FNT2"/>
<feature type="region of interest" description="Disordered" evidence="1">
    <location>
        <begin position="224"/>
        <end position="259"/>
    </location>
</feature>
<feature type="region of interest" description="Disordered" evidence="1">
    <location>
        <begin position="135"/>
        <end position="160"/>
    </location>
</feature>
<dbReference type="Proteomes" id="UP000722791">
    <property type="component" value="Unassembled WGS sequence"/>
</dbReference>
<dbReference type="Proteomes" id="UP000747110">
    <property type="component" value="Unassembled WGS sequence"/>
</dbReference>
<accession>A0A8J4FNT2</accession>
<evidence type="ECO:0000313" key="4">
    <source>
        <dbReference type="Proteomes" id="UP000747110"/>
    </source>
</evidence>
<evidence type="ECO:0000313" key="2">
    <source>
        <dbReference type="EMBL" id="GIL82784.1"/>
    </source>
</evidence>
<protein>
    <submittedName>
        <fullName evidence="2">Uncharacterized protein</fullName>
    </submittedName>
</protein>
<dbReference type="EMBL" id="BNCQ01000014">
    <property type="protein sequence ID" value="GIM03616.1"/>
    <property type="molecule type" value="Genomic_DNA"/>
</dbReference>
<feature type="compositionally biased region" description="Pro residues" evidence="1">
    <location>
        <begin position="334"/>
        <end position="359"/>
    </location>
</feature>
<feature type="region of interest" description="Disordered" evidence="1">
    <location>
        <begin position="394"/>
        <end position="424"/>
    </location>
</feature>
<name>A0A8J4FNT2_9CHLO</name>
<proteinExistence type="predicted"/>
<organism evidence="2 4">
    <name type="scientific">Volvox reticuliferus</name>
    <dbReference type="NCBI Taxonomy" id="1737510"/>
    <lineage>
        <taxon>Eukaryota</taxon>
        <taxon>Viridiplantae</taxon>
        <taxon>Chlorophyta</taxon>
        <taxon>core chlorophytes</taxon>
        <taxon>Chlorophyceae</taxon>
        <taxon>CS clade</taxon>
        <taxon>Chlamydomonadales</taxon>
        <taxon>Volvocaceae</taxon>
        <taxon>Volvox</taxon>
    </lineage>
</organism>
<keyword evidence="4" id="KW-1185">Reference proteome</keyword>
<feature type="region of interest" description="Disordered" evidence="1">
    <location>
        <begin position="334"/>
        <end position="379"/>
    </location>
</feature>
<reference evidence="2" key="1">
    <citation type="journal article" date="2021" name="Proc. Natl. Acad. Sci. U.S.A.">
        <title>Three genomes in the algal genus Volvox reveal the fate of a haploid sex-determining region after a transition to homothallism.</title>
        <authorList>
            <person name="Yamamoto K."/>
            <person name="Hamaji T."/>
            <person name="Kawai-Toyooka H."/>
            <person name="Matsuzaki R."/>
            <person name="Takahashi F."/>
            <person name="Nishimura Y."/>
            <person name="Kawachi M."/>
            <person name="Noguchi H."/>
            <person name="Minakuchi Y."/>
            <person name="Umen J.G."/>
            <person name="Toyoda A."/>
            <person name="Nozaki H."/>
        </authorList>
    </citation>
    <scope>NUCLEOTIDE SEQUENCE</scope>
    <source>
        <strain evidence="3">NIES-3785</strain>
        <strain evidence="2">NIES-3786</strain>
    </source>
</reference>
<dbReference type="OrthoDB" id="539451at2759"/>
<dbReference type="EMBL" id="BNCP01000025">
    <property type="protein sequence ID" value="GIL82784.1"/>
    <property type="molecule type" value="Genomic_DNA"/>
</dbReference>
<feature type="region of interest" description="Disordered" evidence="1">
    <location>
        <begin position="275"/>
        <end position="301"/>
    </location>
</feature>
<feature type="compositionally biased region" description="Basic and acidic residues" evidence="1">
    <location>
        <begin position="412"/>
        <end position="421"/>
    </location>
</feature>
<evidence type="ECO:0000256" key="1">
    <source>
        <dbReference type="SAM" id="MobiDB-lite"/>
    </source>
</evidence>
<gene>
    <name evidence="2" type="ORF">Vretifemale_11721</name>
    <name evidence="3" type="ORF">Vretimale_8345</name>
</gene>
<sequence length="442" mass="50368">MPVSNNHARRQRGEDALRRADMNNYRKAWEKMRIAEKINNDRALEHRLIWEKLKKINPNPTDDDLLAHAHRLEDQGLLAEAADVYQQLLLRPDQFHNKYLRDHLAELIKKVNRRQAEAKVLERAAELEEEGRLWPGRPRGLESPRGRIPGVPRADKPVGPMMPMSPEAYRAELAAQAMENRRRREEAKKEEAFREQKEVAIAAAMEALDKHRRRVMGGNDRLAFANERQEERKDRQEERRRQFYSEWDQYKPTAGPGVRQSFDLEGLRLEQEEVAVDKGRHHRPSEVAAMRQRPTSAGAGMAAAAVARERERDHNNAANFERLYVPGHPYAPAGGPPAPHEAWPAPPLVGPPRPVPAPPGLKGALKSPYARPSVDKPHVRIDPQVVRAHQQAFINKHRKPESAPQQTTPLRQRKEAMRKPDPPIIAGGGYIGAVSYSGIDRW</sequence>
<evidence type="ECO:0000313" key="3">
    <source>
        <dbReference type="EMBL" id="GIM03616.1"/>
    </source>
</evidence>
<feature type="compositionally biased region" description="Basic and acidic residues" evidence="1">
    <location>
        <begin position="227"/>
        <end position="243"/>
    </location>
</feature>